<protein>
    <submittedName>
        <fullName evidence="1">Uncharacterized protein</fullName>
    </submittedName>
</protein>
<evidence type="ECO:0000313" key="1">
    <source>
        <dbReference type="EMBL" id="SCB92644.1"/>
    </source>
</evidence>
<evidence type="ECO:0000313" key="2">
    <source>
        <dbReference type="Proteomes" id="UP000199698"/>
    </source>
</evidence>
<dbReference type="EMBL" id="FMBA01000010">
    <property type="protein sequence ID" value="SCB92644.1"/>
    <property type="molecule type" value="Genomic_DNA"/>
</dbReference>
<name>A0A1C4ADH8_9GAMM</name>
<dbReference type="RefSeq" id="WP_091121580.1">
    <property type="nucleotide sequence ID" value="NZ_FMBA01000010.1"/>
</dbReference>
<organism evidence="1 2">
    <name type="scientific">Gilliamella intestini</name>
    <dbReference type="NCBI Taxonomy" id="1798183"/>
    <lineage>
        <taxon>Bacteria</taxon>
        <taxon>Pseudomonadati</taxon>
        <taxon>Pseudomonadota</taxon>
        <taxon>Gammaproteobacteria</taxon>
        <taxon>Orbales</taxon>
        <taxon>Orbaceae</taxon>
        <taxon>Gilliamella</taxon>
    </lineage>
</organism>
<dbReference type="STRING" id="1798183.GA0061080_101037"/>
<keyword evidence="2" id="KW-1185">Reference proteome</keyword>
<accession>A0A1C4ADH8</accession>
<sequence length="107" mass="12646">MSNNKYFVIPRQISYDKELLNQIQKFIIDSPAANDELIIGLPAKSKYYSIKDIMKILNISTIKEVEYLIKKLELEQSKYRHLNSYNEWCYNKSAITSLKLYLKYKAA</sequence>
<reference evidence="2" key="1">
    <citation type="submission" date="2016-08" db="EMBL/GenBank/DDBJ databases">
        <authorList>
            <person name="Varghese N."/>
            <person name="Submissions Spin"/>
        </authorList>
    </citation>
    <scope>NUCLEOTIDE SEQUENCE [LARGE SCALE GENOMIC DNA]</scope>
    <source>
        <strain evidence="2">R-53144</strain>
    </source>
</reference>
<dbReference type="OrthoDB" id="7068302at2"/>
<dbReference type="Proteomes" id="UP000199698">
    <property type="component" value="Unassembled WGS sequence"/>
</dbReference>
<proteinExistence type="predicted"/>
<gene>
    <name evidence="1" type="ORF">GA0061080_101037</name>
</gene>
<dbReference type="AlphaFoldDB" id="A0A1C4ADH8"/>